<organism evidence="1 2">
    <name type="scientific">Paenibacillus vini</name>
    <dbReference type="NCBI Taxonomy" id="1476024"/>
    <lineage>
        <taxon>Bacteria</taxon>
        <taxon>Bacillati</taxon>
        <taxon>Bacillota</taxon>
        <taxon>Bacilli</taxon>
        <taxon>Bacillales</taxon>
        <taxon>Paenibacillaceae</taxon>
        <taxon>Paenibacillus</taxon>
    </lineage>
</organism>
<reference evidence="1 2" key="1">
    <citation type="submission" date="2021-03" db="EMBL/GenBank/DDBJ databases">
        <title>Antimicrobial resistance genes in bacteria isolated from Japanese honey, and their potential for conferring macrolide and lincosamide resistance in the American foulbrood pathogen Paenibacillus larvae.</title>
        <authorList>
            <person name="Okamoto M."/>
            <person name="Kumagai M."/>
            <person name="Kanamori H."/>
            <person name="Takamatsu D."/>
        </authorList>
    </citation>
    <scope>NUCLEOTIDE SEQUENCE [LARGE SCALE GENOMIC DNA]</scope>
    <source>
        <strain evidence="1 2">J42TS3</strain>
    </source>
</reference>
<name>A0ABQ4M5C5_9BACL</name>
<accession>A0ABQ4M5C5</accession>
<evidence type="ECO:0000313" key="1">
    <source>
        <dbReference type="EMBL" id="GIP51214.1"/>
    </source>
</evidence>
<gene>
    <name evidence="1" type="ORF">J42TS3_02490</name>
</gene>
<dbReference type="RefSeq" id="WP_213653458.1">
    <property type="nucleotide sequence ID" value="NZ_BOSL01000001.1"/>
</dbReference>
<proteinExistence type="predicted"/>
<protein>
    <submittedName>
        <fullName evidence="1">Uncharacterized protein</fullName>
    </submittedName>
</protein>
<comment type="caution">
    <text evidence="1">The sequence shown here is derived from an EMBL/GenBank/DDBJ whole genome shotgun (WGS) entry which is preliminary data.</text>
</comment>
<dbReference type="Proteomes" id="UP000679992">
    <property type="component" value="Unassembled WGS sequence"/>
</dbReference>
<keyword evidence="2" id="KW-1185">Reference proteome</keyword>
<evidence type="ECO:0000313" key="2">
    <source>
        <dbReference type="Proteomes" id="UP000679992"/>
    </source>
</evidence>
<sequence>MKIGSSTQYGLNLYEHLKQRSDKSPTLVEGNIQGLSHEIDTLEISPAARQLAASDIVDHSLKYFGTAQINDSLNRVLQNQPSEVKEAVYGIIQSNFINDITGEETRTALLELGLTQAEYIAKNYMKENEAAEFMDTMTLIGAISKTRTVDPETNEVHYVTPSQRPVGAPDDYIDLTDMMRKFEPETLNKLQEAIVNGKEDWNHILQSFARKVSTREDWVKEYREGSAKLLEEMKQGIDESRFGNASTAGLTEFAKEIRDIIANEGLENMGFLEDSLGTFLRRLGAK</sequence>
<dbReference type="EMBL" id="BOSL01000001">
    <property type="protein sequence ID" value="GIP51214.1"/>
    <property type="molecule type" value="Genomic_DNA"/>
</dbReference>